<evidence type="ECO:0000259" key="12">
    <source>
        <dbReference type="PROSITE" id="PS50011"/>
    </source>
</evidence>
<dbReference type="InterPro" id="IPR001245">
    <property type="entry name" value="Ser-Thr/Tyr_kinase_cat_dom"/>
</dbReference>
<dbReference type="SUPFAM" id="SSF56112">
    <property type="entry name" value="Protein kinase-like (PK-like)"/>
    <property type="match status" value="1"/>
</dbReference>
<keyword evidence="8" id="KW-0157">Chromophore</keyword>
<evidence type="ECO:0000256" key="7">
    <source>
        <dbReference type="ARBA" id="ARBA00022840"/>
    </source>
</evidence>
<keyword evidence="1" id="KW-0723">Serine/threonine-protein kinase</keyword>
<feature type="compositionally biased region" description="Basic and acidic residues" evidence="11">
    <location>
        <begin position="267"/>
        <end position="288"/>
    </location>
</feature>
<dbReference type="CDD" id="cd13999">
    <property type="entry name" value="STKc_MAP3K-like"/>
    <property type="match status" value="1"/>
</dbReference>
<keyword evidence="15" id="KW-1185">Reference proteome</keyword>
<dbReference type="NCBIfam" id="TIGR00229">
    <property type="entry name" value="sensory_box"/>
    <property type="match status" value="1"/>
</dbReference>
<feature type="binding site" evidence="10">
    <location>
        <position position="813"/>
    </location>
    <ligand>
        <name>ATP</name>
        <dbReference type="ChEBI" id="CHEBI:30616"/>
    </ligand>
</feature>
<dbReference type="PRINTS" id="PR00109">
    <property type="entry name" value="TYRKINASE"/>
</dbReference>
<dbReference type="InterPro" id="IPR000014">
    <property type="entry name" value="PAS"/>
</dbReference>
<sequence length="1067" mass="115759">MAQRTNRGCHISRDLEMAHRRRGEERTQDTGGREREEAESSSRGGGGGGGGGVSPEPQTTSSNQINLFLSLDQAVVCTDVGGNITSWNQAAESLYQWKAEEVLQSNIVDVLIPQNLRKAGWEVVSRVGYGESWSGALYCKRKDGVLLDTVFSETPIVDDDHNIIGGIAIDVTAAAAAAAVVAKSSTSNLKQQQSSSSSSLSGGKEEGAAVENSSSLGTMTSLKPVAGSSESLTSSVQQILEKLQVGKTSSRWDADEMPPKRQNSWGSEHERGMSPDDHHHHLLPERDQTPNGSSHNGLMQKNEQMQHPRSDAKSVVGSGVSLPPASPPVGLTGHGSGVYKPGGGRELRAEVSQAEEDYQLQLAIALRVAAEAAAVDDPHLSANVRGPHGNTRKMPGVSTVEATAYRFWVSNCLGYDDRIEDGFYEVWGMSPYVWSMCTDNNELGRIPPLAALQSVSTSESFEVVLVDRNDDQDLRELEDKAVGLAYDCQEVLDLATRLAQMVASIMGGPAASDADLLEAWHANTTKMTQRLGSIVLPIGVLRPGLGRHRALLFKVMADSVGLPCRLVRGRSFCGKEEGALVVVKVGDDREWMVDLLESPGKIMAPDARLASPPAVIASPLQFERPSSFAISSILNWRDELGLRDPANSGGEVAPGPASELAASSRSAVPVAAAAATEAGKVGYGHSPRGATQQQQQANDASPRGGGAGSGIPTGNRYNEDYHPRPSGFNKENVKGRASGDVSVAGRSDNSGGTSSPEEDSSRYSREKLVEHAVAFAKEYEIPWEDLLIGERIGQGSYGKVYRADWQGSDVAVKVFLDQHVQMEAIEEFKAEVAIMRRLRHPNVVLFMGAVTKPPNLSIITEFCPRGSLYRLLHRPNRELDEKRRIRMALDVVKGMNYLHRCSPPVVHRDLKSPNLLVDKNWTVKVCDFGLSRLKHNAFLSSKSSAGTPEWMAPEVLRNELSDEKSDIYSFGVILWELSTLQQPWTGMNPIQVVGAVGFQHRRLPIPDNVDPAIANIIQACWRMDPRQRPSFSEIMQELKILTRPATSPQTQNSAAQRRSPPHDMGND</sequence>
<reference evidence="14" key="1">
    <citation type="submission" date="2024-02" db="EMBL/GenBank/DDBJ databases">
        <authorList>
            <consortium name="ELIXIR-Norway"/>
            <consortium name="Elixir Norway"/>
        </authorList>
    </citation>
    <scope>NUCLEOTIDE SEQUENCE</scope>
</reference>
<dbReference type="SMART" id="SM00091">
    <property type="entry name" value="PAS"/>
    <property type="match status" value="1"/>
</dbReference>
<evidence type="ECO:0000313" key="14">
    <source>
        <dbReference type="EMBL" id="CAK9225432.1"/>
    </source>
</evidence>
<evidence type="ECO:0000256" key="2">
    <source>
        <dbReference type="ARBA" id="ARBA00022543"/>
    </source>
</evidence>
<dbReference type="InterPro" id="IPR000719">
    <property type="entry name" value="Prot_kinase_dom"/>
</dbReference>
<dbReference type="PANTHER" id="PTHR44329">
    <property type="entry name" value="SERINE/THREONINE-PROTEIN KINASE TNNI3K-RELATED"/>
    <property type="match status" value="1"/>
</dbReference>
<feature type="region of interest" description="Disordered" evidence="11">
    <location>
        <begin position="681"/>
        <end position="764"/>
    </location>
</feature>
<dbReference type="InterPro" id="IPR055164">
    <property type="entry name" value="EDR1/CTR1/ARMC3-like_pept-like"/>
</dbReference>
<evidence type="ECO:0000256" key="1">
    <source>
        <dbReference type="ARBA" id="ARBA00022527"/>
    </source>
</evidence>
<dbReference type="InterPro" id="IPR011009">
    <property type="entry name" value="Kinase-like_dom_sf"/>
</dbReference>
<dbReference type="Proteomes" id="UP001497512">
    <property type="component" value="Chromosome 5"/>
</dbReference>
<feature type="compositionally biased region" description="Polar residues" evidence="11">
    <location>
        <begin position="289"/>
        <end position="303"/>
    </location>
</feature>
<gene>
    <name evidence="14" type="ORF">CSSPTR1EN2_LOCUS17546</name>
</gene>
<evidence type="ECO:0000256" key="4">
    <source>
        <dbReference type="ARBA" id="ARBA00022679"/>
    </source>
</evidence>
<dbReference type="SUPFAM" id="SSF55785">
    <property type="entry name" value="PYP-like sensor domain (PAS domain)"/>
    <property type="match status" value="1"/>
</dbReference>
<dbReference type="PANTHER" id="PTHR44329:SF298">
    <property type="entry name" value="MIXED LINEAGE KINASE DOMAIN-LIKE PROTEIN"/>
    <property type="match status" value="1"/>
</dbReference>
<feature type="region of interest" description="Disordered" evidence="11">
    <location>
        <begin position="247"/>
        <end position="344"/>
    </location>
</feature>
<dbReference type="Pfam" id="PF13426">
    <property type="entry name" value="PAS_9"/>
    <property type="match status" value="1"/>
</dbReference>
<dbReference type="InterPro" id="IPR017441">
    <property type="entry name" value="Protein_kinase_ATP_BS"/>
</dbReference>
<feature type="compositionally biased region" description="Basic and acidic residues" evidence="11">
    <location>
        <begin position="11"/>
        <end position="40"/>
    </location>
</feature>
<dbReference type="PROSITE" id="PS50112">
    <property type="entry name" value="PAS"/>
    <property type="match status" value="1"/>
</dbReference>
<keyword evidence="6" id="KW-0418">Kinase</keyword>
<feature type="compositionally biased region" description="Polar residues" evidence="11">
    <location>
        <begin position="689"/>
        <end position="699"/>
    </location>
</feature>
<feature type="compositionally biased region" description="Polar residues" evidence="11">
    <location>
        <begin position="1044"/>
        <end position="1056"/>
    </location>
</feature>
<feature type="region of interest" description="Disordered" evidence="11">
    <location>
        <begin position="185"/>
        <end position="229"/>
    </location>
</feature>
<feature type="region of interest" description="Disordered" evidence="11">
    <location>
        <begin position="1041"/>
        <end position="1067"/>
    </location>
</feature>
<feature type="compositionally biased region" description="Gly residues" evidence="11">
    <location>
        <begin position="43"/>
        <end position="53"/>
    </location>
</feature>
<evidence type="ECO:0000256" key="10">
    <source>
        <dbReference type="PROSITE-ProRule" id="PRU10141"/>
    </source>
</evidence>
<feature type="compositionally biased region" description="Gly residues" evidence="11">
    <location>
        <begin position="332"/>
        <end position="342"/>
    </location>
</feature>
<dbReference type="PROSITE" id="PS50011">
    <property type="entry name" value="PROTEIN_KINASE_DOM"/>
    <property type="match status" value="1"/>
</dbReference>
<evidence type="ECO:0000256" key="11">
    <source>
        <dbReference type="SAM" id="MobiDB-lite"/>
    </source>
</evidence>
<keyword evidence="3" id="KW-0716">Sensory transduction</keyword>
<keyword evidence="5 10" id="KW-0547">Nucleotide-binding</keyword>
<dbReference type="EMBL" id="OZ019897">
    <property type="protein sequence ID" value="CAK9225432.1"/>
    <property type="molecule type" value="Genomic_DNA"/>
</dbReference>
<dbReference type="InterPro" id="IPR051681">
    <property type="entry name" value="Ser/Thr_Kinases-Pseudokinases"/>
</dbReference>
<feature type="domain" description="PAS" evidence="13">
    <location>
        <begin position="60"/>
        <end position="115"/>
    </location>
</feature>
<protein>
    <submittedName>
        <fullName evidence="14">Uncharacterized protein</fullName>
    </submittedName>
</protein>
<proteinExistence type="predicted"/>
<keyword evidence="2" id="KW-0600">Photoreceptor protein</keyword>
<keyword evidence="4" id="KW-0808">Transferase</keyword>
<feature type="compositionally biased region" description="Low complexity" evidence="11">
    <location>
        <begin position="185"/>
        <end position="201"/>
    </location>
</feature>
<dbReference type="Gene3D" id="1.10.510.10">
    <property type="entry name" value="Transferase(Phosphotransferase) domain 1"/>
    <property type="match status" value="1"/>
</dbReference>
<feature type="domain" description="Protein kinase" evidence="12">
    <location>
        <begin position="786"/>
        <end position="1041"/>
    </location>
</feature>
<keyword evidence="9" id="KW-0675">Receptor</keyword>
<feature type="region of interest" description="Disordered" evidence="11">
    <location>
        <begin position="1"/>
        <end position="61"/>
    </location>
</feature>
<evidence type="ECO:0000256" key="3">
    <source>
        <dbReference type="ARBA" id="ARBA00022606"/>
    </source>
</evidence>
<dbReference type="SMART" id="SM00220">
    <property type="entry name" value="S_TKc"/>
    <property type="match status" value="1"/>
</dbReference>
<evidence type="ECO:0000256" key="9">
    <source>
        <dbReference type="ARBA" id="ARBA00023170"/>
    </source>
</evidence>
<dbReference type="PROSITE" id="PS00107">
    <property type="entry name" value="PROTEIN_KINASE_ATP"/>
    <property type="match status" value="1"/>
</dbReference>
<dbReference type="CDD" id="cd00130">
    <property type="entry name" value="PAS"/>
    <property type="match status" value="1"/>
</dbReference>
<dbReference type="InterPro" id="IPR008271">
    <property type="entry name" value="Ser/Thr_kinase_AS"/>
</dbReference>
<dbReference type="Gene3D" id="3.30.450.20">
    <property type="entry name" value="PAS domain"/>
    <property type="match status" value="1"/>
</dbReference>
<name>A0ABP0UM03_9BRYO</name>
<dbReference type="PROSITE" id="PS00108">
    <property type="entry name" value="PROTEIN_KINASE_ST"/>
    <property type="match status" value="1"/>
</dbReference>
<accession>A0ABP0UM03</accession>
<evidence type="ECO:0000313" key="15">
    <source>
        <dbReference type="Proteomes" id="UP001497512"/>
    </source>
</evidence>
<evidence type="ECO:0000256" key="8">
    <source>
        <dbReference type="ARBA" id="ARBA00022991"/>
    </source>
</evidence>
<dbReference type="Gene3D" id="3.30.200.20">
    <property type="entry name" value="Phosphorylase Kinase, domain 1"/>
    <property type="match status" value="1"/>
</dbReference>
<dbReference type="InterPro" id="IPR035965">
    <property type="entry name" value="PAS-like_dom_sf"/>
</dbReference>
<dbReference type="Pfam" id="PF07714">
    <property type="entry name" value="PK_Tyr_Ser-Thr"/>
    <property type="match status" value="1"/>
</dbReference>
<evidence type="ECO:0000259" key="13">
    <source>
        <dbReference type="PROSITE" id="PS50112"/>
    </source>
</evidence>
<organism evidence="14 15">
    <name type="scientific">Sphagnum troendelagicum</name>
    <dbReference type="NCBI Taxonomy" id="128251"/>
    <lineage>
        <taxon>Eukaryota</taxon>
        <taxon>Viridiplantae</taxon>
        <taxon>Streptophyta</taxon>
        <taxon>Embryophyta</taxon>
        <taxon>Bryophyta</taxon>
        <taxon>Sphagnophytina</taxon>
        <taxon>Sphagnopsida</taxon>
        <taxon>Sphagnales</taxon>
        <taxon>Sphagnaceae</taxon>
        <taxon>Sphagnum</taxon>
    </lineage>
</organism>
<evidence type="ECO:0000256" key="5">
    <source>
        <dbReference type="ARBA" id="ARBA00022741"/>
    </source>
</evidence>
<feature type="compositionally biased region" description="Polar residues" evidence="11">
    <location>
        <begin position="211"/>
        <end position="221"/>
    </location>
</feature>
<feature type="compositionally biased region" description="Basic and acidic residues" evidence="11">
    <location>
        <begin position="250"/>
        <end position="259"/>
    </location>
</feature>
<evidence type="ECO:0000256" key="6">
    <source>
        <dbReference type="ARBA" id="ARBA00022777"/>
    </source>
</evidence>
<keyword evidence="7 10" id="KW-0067">ATP-binding</keyword>
<dbReference type="Pfam" id="PF14381">
    <property type="entry name" value="EDR1_CTR1_ARMC3_pept"/>
    <property type="match status" value="1"/>
</dbReference>